<comment type="caution">
    <text evidence="3">The sequence shown here is derived from an EMBL/GenBank/DDBJ whole genome shotgun (WGS) entry which is preliminary data.</text>
</comment>
<dbReference type="Proteomes" id="UP001390339">
    <property type="component" value="Unassembled WGS sequence"/>
</dbReference>
<reference evidence="3 4" key="1">
    <citation type="journal article" date="2024" name="IMA Fungus">
        <title>Apiospora arundinis, a panoply of carbohydrate-active enzymes and secondary metabolites.</title>
        <authorList>
            <person name="Sorensen T."/>
            <person name="Petersen C."/>
            <person name="Muurmann A.T."/>
            <person name="Christiansen J.V."/>
            <person name="Brundto M.L."/>
            <person name="Overgaard C.K."/>
            <person name="Boysen A.T."/>
            <person name="Wollenberg R.D."/>
            <person name="Larsen T.O."/>
            <person name="Sorensen J.L."/>
            <person name="Nielsen K.L."/>
            <person name="Sondergaard T.E."/>
        </authorList>
    </citation>
    <scope>NUCLEOTIDE SEQUENCE [LARGE SCALE GENOMIC DNA]</scope>
    <source>
        <strain evidence="3 4">AAU 773</strain>
    </source>
</reference>
<feature type="region of interest" description="Disordered" evidence="1">
    <location>
        <begin position="92"/>
        <end position="130"/>
    </location>
</feature>
<feature type="signal peptide" evidence="2">
    <location>
        <begin position="1"/>
        <end position="17"/>
    </location>
</feature>
<feature type="chain" id="PRO_5046262725" description="Secreted protein" evidence="2">
    <location>
        <begin position="18"/>
        <end position="348"/>
    </location>
</feature>
<evidence type="ECO:0000313" key="4">
    <source>
        <dbReference type="Proteomes" id="UP001390339"/>
    </source>
</evidence>
<evidence type="ECO:0000256" key="1">
    <source>
        <dbReference type="SAM" id="MobiDB-lite"/>
    </source>
</evidence>
<keyword evidence="2" id="KW-0732">Signal</keyword>
<organism evidence="3 4">
    <name type="scientific">Apiospora arundinis</name>
    <dbReference type="NCBI Taxonomy" id="335852"/>
    <lineage>
        <taxon>Eukaryota</taxon>
        <taxon>Fungi</taxon>
        <taxon>Dikarya</taxon>
        <taxon>Ascomycota</taxon>
        <taxon>Pezizomycotina</taxon>
        <taxon>Sordariomycetes</taxon>
        <taxon>Xylariomycetidae</taxon>
        <taxon>Amphisphaeriales</taxon>
        <taxon>Apiosporaceae</taxon>
        <taxon>Apiospora</taxon>
    </lineage>
</organism>
<evidence type="ECO:0008006" key="5">
    <source>
        <dbReference type="Google" id="ProtNLM"/>
    </source>
</evidence>
<dbReference type="EMBL" id="JAPCWZ010000010">
    <property type="protein sequence ID" value="KAK8849140.1"/>
    <property type="molecule type" value="Genomic_DNA"/>
</dbReference>
<evidence type="ECO:0000313" key="3">
    <source>
        <dbReference type="EMBL" id="KAK8849140.1"/>
    </source>
</evidence>
<proteinExistence type="predicted"/>
<keyword evidence="4" id="KW-1185">Reference proteome</keyword>
<accession>A0ABR2HM19</accession>
<evidence type="ECO:0000256" key="2">
    <source>
        <dbReference type="SAM" id="SignalP"/>
    </source>
</evidence>
<protein>
    <recommendedName>
        <fullName evidence="5">Secreted protein</fullName>
    </recommendedName>
</protein>
<name>A0ABR2HM19_9PEZI</name>
<gene>
    <name evidence="3" type="ORF">PGQ11_015620</name>
</gene>
<sequence>MHYVVPSMLALASLAVAAPALEQRDDPWAGVLDPWGQFGKKPGNGKRSNNIELVHDDTTNSTNFLMDGEEVDSSVLLDLAKRATVKEFVGHIPGCNSADDPSNKDTPKPPYKVNQGVRIPRNGKDDECNSGSGNKKCWTVYYLVESAVEYYDWRQTGSAINCPAGAKDSCSSAVQETKQDCTTTGTSTTNGMDWKILDVGVKLAEEVVTLGGSMSWNYAKTTTDLTQACRADTSTVTCTWNNDGSGRKGNDLCHQVWYADRVLHVWGQAQRECNKCTNGNVQQNTGDGKICVRGQKQFDFRMPINKLVHCNGKCDHKDAGVPQPTNGQKQPYQAPANWKDVVIGPFTS</sequence>